<evidence type="ECO:0000313" key="7">
    <source>
        <dbReference type="Proteomes" id="UP000595847"/>
    </source>
</evidence>
<evidence type="ECO:0000313" key="5">
    <source>
        <dbReference type="EMBL" id="QQE75153.1"/>
    </source>
</evidence>
<evidence type="ECO:0000313" key="6">
    <source>
        <dbReference type="EMBL" id="QUO42241.1"/>
    </source>
</evidence>
<comment type="function">
    <text evidence="4">Dephosphorylates 2-hydroxy-3-keto-5-methylthiopentenyl-1-phosphate (HK-MTPenyl-1-P) yielding 1,2-dihydroxy-3-keto-5-methylthiopentene (DHK-MTPene).</text>
</comment>
<gene>
    <name evidence="4" type="primary">mtnX</name>
    <name evidence="5" type="ORF">JD108_04265</name>
    <name evidence="6" type="ORF">KDJ56_04265</name>
</gene>
<reference evidence="5 7" key="1">
    <citation type="submission" date="2020-12" db="EMBL/GenBank/DDBJ databases">
        <title>strain FJAT-54423T represents a novel species of the genus Brevibacillus.</title>
        <authorList>
            <person name="Tang R."/>
        </authorList>
    </citation>
    <scope>NUCLEOTIDE SEQUENCE [LARGE SCALE GENOMIC DNA]</scope>
    <source>
        <strain evidence="5 7">FJAT-54423</strain>
    </source>
</reference>
<evidence type="ECO:0000256" key="4">
    <source>
        <dbReference type="HAMAP-Rule" id="MF_01680"/>
    </source>
</evidence>
<dbReference type="AlphaFoldDB" id="A0A7T5EM61"/>
<sequence length="225" mass="25414">MSKSLVLFCDFDGTITEKDNIVAIMRRFAPPEREELIEQILTQKISIQEGVGKLFQLIPSAKKQEIIDFIVAEAAIRPGFEEFVRFCREEGIELLVTSGGIDFFVEPILAPFGLDVPIYCNGSDFSGPRITITWPHACDEHCDNRCGMCKTTVIRRYDPQHYYRVVIGDSITDLAGAKIADFVIARSLLAEKSEELGLPYRPFATFHDVIAVLQELKRQQEVQPT</sequence>
<evidence type="ECO:0000256" key="1">
    <source>
        <dbReference type="ARBA" id="ARBA00022605"/>
    </source>
</evidence>
<dbReference type="EMBL" id="CP066308">
    <property type="protein sequence ID" value="QQE75153.1"/>
    <property type="molecule type" value="Genomic_DNA"/>
</dbReference>
<dbReference type="PANTHER" id="PTHR28181:SF2">
    <property type="entry name" value="PHOSPHORIC MONOESTER HYDROLASE"/>
    <property type="match status" value="1"/>
</dbReference>
<dbReference type="GO" id="GO:0043716">
    <property type="term" value="F:2-hydroxy-3-keto-5-methylthiopentenyl-1-phosphate phosphatase activity"/>
    <property type="evidence" value="ECO:0007669"/>
    <property type="project" value="UniProtKB-UniRule"/>
</dbReference>
<dbReference type="InterPro" id="IPR006384">
    <property type="entry name" value="HAD_hydro_PyrdxlP_Pase-like"/>
</dbReference>
<dbReference type="InterPro" id="IPR036412">
    <property type="entry name" value="HAD-like_sf"/>
</dbReference>
<keyword evidence="8" id="KW-1185">Reference proteome</keyword>
<dbReference type="HAMAP" id="MF_01680">
    <property type="entry name" value="Salvage_MtnX"/>
    <property type="match status" value="1"/>
</dbReference>
<accession>A0A7T5EM61</accession>
<dbReference type="InterPro" id="IPR050849">
    <property type="entry name" value="HAD-like_hydrolase_phosphatase"/>
</dbReference>
<dbReference type="PANTHER" id="PTHR28181">
    <property type="entry name" value="UPF0655 PROTEIN YCR015C"/>
    <property type="match status" value="1"/>
</dbReference>
<dbReference type="Proteomes" id="UP000595847">
    <property type="component" value="Chromosome"/>
</dbReference>
<dbReference type="SUPFAM" id="SSF56784">
    <property type="entry name" value="HAD-like"/>
    <property type="match status" value="1"/>
</dbReference>
<comment type="pathway">
    <text evidence="4">Amino-acid biosynthesis; L-methionine biosynthesis via salvage pathway; L-methionine from S-methyl-5-thio-alpha-D-ribose 1-phosphate: step 4/6.</text>
</comment>
<dbReference type="NCBIfam" id="TIGR01488">
    <property type="entry name" value="HAD-SF-IB"/>
    <property type="match status" value="1"/>
</dbReference>
<dbReference type="InterPro" id="IPR017718">
    <property type="entry name" value="HAD-SF_hydro_IB_MtnX"/>
</dbReference>
<dbReference type="NCBIfam" id="NF007103">
    <property type="entry name" value="PRK09552.1"/>
    <property type="match status" value="1"/>
</dbReference>
<dbReference type="Proteomes" id="UP000677234">
    <property type="component" value="Chromosome"/>
</dbReference>
<dbReference type="EMBL" id="CP073708">
    <property type="protein sequence ID" value="QUO42241.1"/>
    <property type="molecule type" value="Genomic_DNA"/>
</dbReference>
<organism evidence="5 7">
    <name type="scientific">Brevibacillus composti</name>
    <dbReference type="NCBI Taxonomy" id="2796470"/>
    <lineage>
        <taxon>Bacteria</taxon>
        <taxon>Bacillati</taxon>
        <taxon>Bacillota</taxon>
        <taxon>Bacilli</taxon>
        <taxon>Bacillales</taxon>
        <taxon>Paenibacillaceae</taxon>
        <taxon>Brevibacillus</taxon>
    </lineage>
</organism>
<dbReference type="RefSeq" id="WP_198828683.1">
    <property type="nucleotide sequence ID" value="NZ_CP066308.1"/>
</dbReference>
<reference evidence="6" key="2">
    <citation type="submission" date="2021-04" db="EMBL/GenBank/DDBJ databases">
        <title>Brevibacillus composti FJAT-54423, complete genome.</title>
        <authorList>
            <person name="Tang R."/>
        </authorList>
    </citation>
    <scope>NUCLEOTIDE SEQUENCE</scope>
    <source>
        <strain evidence="6">FJAT-54424</strain>
    </source>
</reference>
<dbReference type="Pfam" id="PF12710">
    <property type="entry name" value="HAD"/>
    <property type="match status" value="1"/>
</dbReference>
<proteinExistence type="inferred from homology"/>
<comment type="similarity">
    <text evidence="4">Belongs to the HAD-like hydrolase superfamily. MtnX family.</text>
</comment>
<protein>
    <recommendedName>
        <fullName evidence="4">2-hydroxy-3-keto-5-methylthiopentenyl-1-phosphate phosphatase</fullName>
        <shortName evidence="4">HK-MTPenyl-1-P phosphatase</shortName>
        <ecNumber evidence="4">3.1.3.87</ecNumber>
    </recommendedName>
</protein>
<dbReference type="NCBIfam" id="TIGR01489">
    <property type="entry name" value="DKMTPPase-SF"/>
    <property type="match status" value="1"/>
</dbReference>
<dbReference type="GO" id="GO:0019509">
    <property type="term" value="P:L-methionine salvage from methylthioadenosine"/>
    <property type="evidence" value="ECO:0007669"/>
    <property type="project" value="UniProtKB-UniRule"/>
</dbReference>
<dbReference type="InterPro" id="IPR023214">
    <property type="entry name" value="HAD_sf"/>
</dbReference>
<evidence type="ECO:0000256" key="2">
    <source>
        <dbReference type="ARBA" id="ARBA00022801"/>
    </source>
</evidence>
<dbReference type="Gene3D" id="3.40.50.1000">
    <property type="entry name" value="HAD superfamily/HAD-like"/>
    <property type="match status" value="1"/>
</dbReference>
<evidence type="ECO:0000313" key="8">
    <source>
        <dbReference type="Proteomes" id="UP000677234"/>
    </source>
</evidence>
<keyword evidence="2 4" id="KW-0378">Hydrolase</keyword>
<keyword evidence="1 4" id="KW-0028">Amino-acid biosynthesis</keyword>
<dbReference type="Gene3D" id="3.90.1470.20">
    <property type="match status" value="1"/>
</dbReference>
<keyword evidence="3 4" id="KW-0486">Methionine biosynthesis</keyword>
<dbReference type="EC" id="3.1.3.87" evidence="4"/>
<dbReference type="KEGG" id="bcop:JD108_04265"/>
<comment type="catalytic activity">
    <reaction evidence="4">
        <text>2-hydroxy-5-methylsulfanyl-3-oxopent-1-enyl phosphate + H2O = 1,2-dihydroxy-5-(methylsulfanyl)pent-1-en-3-one + phosphate</text>
        <dbReference type="Rhea" id="RHEA:14481"/>
        <dbReference type="ChEBI" id="CHEBI:15377"/>
        <dbReference type="ChEBI" id="CHEBI:43474"/>
        <dbReference type="ChEBI" id="CHEBI:49252"/>
        <dbReference type="ChEBI" id="CHEBI:59505"/>
        <dbReference type="EC" id="3.1.3.87"/>
    </reaction>
</comment>
<name>A0A7T5EM61_9BACL</name>
<dbReference type="CDD" id="cd07524">
    <property type="entry name" value="HAD_Pase"/>
    <property type="match status" value="1"/>
</dbReference>
<evidence type="ECO:0000256" key="3">
    <source>
        <dbReference type="ARBA" id="ARBA00023167"/>
    </source>
</evidence>
<dbReference type="UniPathway" id="UPA00904">
    <property type="reaction ID" value="UER00877"/>
</dbReference>